<name>A0AAN9SFK9_PSOTE</name>
<evidence type="ECO:0000256" key="1">
    <source>
        <dbReference type="SAM" id="MobiDB-lite"/>
    </source>
</evidence>
<protein>
    <submittedName>
        <fullName evidence="2">Uncharacterized protein</fullName>
    </submittedName>
</protein>
<evidence type="ECO:0000313" key="2">
    <source>
        <dbReference type="EMBL" id="KAK7395227.1"/>
    </source>
</evidence>
<comment type="caution">
    <text evidence="2">The sequence shown here is derived from an EMBL/GenBank/DDBJ whole genome shotgun (WGS) entry which is preliminary data.</text>
</comment>
<feature type="compositionally biased region" description="Basic residues" evidence="1">
    <location>
        <begin position="56"/>
        <end position="66"/>
    </location>
</feature>
<accession>A0AAN9SFK9</accession>
<feature type="region of interest" description="Disordered" evidence="1">
    <location>
        <begin position="21"/>
        <end position="87"/>
    </location>
</feature>
<sequence>MQCNALLLSLHFLSSLCKRKKALERGKNSESDAEEPPKTSKKRKAQAELKSLAPSRKPKGSRHKRLKVEAKIRSHSPPASKDAEDISTPETEIFATEGNSQINLVEEEIPSNTPMTQKNIEIVKISSSHRPNSKPEVQKEIVNVFNVESSLRCLEDEHENTGQEELECSLNGNGCSPSKEIPEFVSNHPSTPTLTYNPEELKDLLNQVETDPFKMLKLFPGGTCMFSGPSKSSDENFNVALDEFRHLAFTGSLYRNLENPEYKRKVEAVSKRVVDFPQGRTPEMQNKVKVFMDLFNKAYSFYNSQQVMCDQFTQIINQRDADFNKLKTVNDQFNKIEETMNNRRLVIDEGKHQEEDIEEKINKLWDKLSKAKKERASLEVDQHKSDTAKNDCEQIAKQLSVNIVKSIEKECELKTTKDQHARDIIALEESYQQMQANPPF</sequence>
<keyword evidence="3" id="KW-1185">Reference proteome</keyword>
<organism evidence="2 3">
    <name type="scientific">Psophocarpus tetragonolobus</name>
    <name type="common">Winged bean</name>
    <name type="synonym">Dolichos tetragonolobus</name>
    <dbReference type="NCBI Taxonomy" id="3891"/>
    <lineage>
        <taxon>Eukaryota</taxon>
        <taxon>Viridiplantae</taxon>
        <taxon>Streptophyta</taxon>
        <taxon>Embryophyta</taxon>
        <taxon>Tracheophyta</taxon>
        <taxon>Spermatophyta</taxon>
        <taxon>Magnoliopsida</taxon>
        <taxon>eudicotyledons</taxon>
        <taxon>Gunneridae</taxon>
        <taxon>Pentapetalae</taxon>
        <taxon>rosids</taxon>
        <taxon>fabids</taxon>
        <taxon>Fabales</taxon>
        <taxon>Fabaceae</taxon>
        <taxon>Papilionoideae</taxon>
        <taxon>50 kb inversion clade</taxon>
        <taxon>NPAAA clade</taxon>
        <taxon>indigoferoid/millettioid clade</taxon>
        <taxon>Phaseoleae</taxon>
        <taxon>Psophocarpus</taxon>
    </lineage>
</organism>
<evidence type="ECO:0000313" key="3">
    <source>
        <dbReference type="Proteomes" id="UP001386955"/>
    </source>
</evidence>
<dbReference type="EMBL" id="JAYMYS010000004">
    <property type="protein sequence ID" value="KAK7395227.1"/>
    <property type="molecule type" value="Genomic_DNA"/>
</dbReference>
<proteinExistence type="predicted"/>
<reference evidence="2 3" key="1">
    <citation type="submission" date="2024-01" db="EMBL/GenBank/DDBJ databases">
        <title>The genomes of 5 underutilized Papilionoideae crops provide insights into root nodulation and disease resistanc.</title>
        <authorList>
            <person name="Jiang F."/>
        </authorList>
    </citation>
    <scope>NUCLEOTIDE SEQUENCE [LARGE SCALE GENOMIC DNA]</scope>
    <source>
        <strain evidence="2">DUOXIRENSHENG_FW03</strain>
        <tissue evidence="2">Leaves</tissue>
    </source>
</reference>
<dbReference type="AlphaFoldDB" id="A0AAN9SFK9"/>
<dbReference type="Proteomes" id="UP001386955">
    <property type="component" value="Unassembled WGS sequence"/>
</dbReference>
<feature type="compositionally biased region" description="Basic and acidic residues" evidence="1">
    <location>
        <begin position="23"/>
        <end position="38"/>
    </location>
</feature>
<gene>
    <name evidence="2" type="ORF">VNO78_15775</name>
</gene>